<dbReference type="Gene3D" id="3.40.50.20">
    <property type="match status" value="1"/>
</dbReference>
<dbReference type="GO" id="GO:0046872">
    <property type="term" value="F:metal ion binding"/>
    <property type="evidence" value="ECO:0007669"/>
    <property type="project" value="InterPro"/>
</dbReference>
<dbReference type="GO" id="GO:0005524">
    <property type="term" value="F:ATP binding"/>
    <property type="evidence" value="ECO:0007669"/>
    <property type="project" value="UniProtKB-UniRule"/>
</dbReference>
<keyword evidence="7" id="KW-1185">Reference proteome</keyword>
<dbReference type="Gene3D" id="3.30.470.20">
    <property type="entry name" value="ATP-grasp fold, B domain"/>
    <property type="match status" value="1"/>
</dbReference>
<dbReference type="EMBL" id="SNWQ01000005">
    <property type="protein sequence ID" value="TDO49890.1"/>
    <property type="molecule type" value="Genomic_DNA"/>
</dbReference>
<name>A0A4R6KG99_9ACTN</name>
<dbReference type="InterPro" id="IPR011761">
    <property type="entry name" value="ATP-grasp"/>
</dbReference>
<dbReference type="Pfam" id="PF18130">
    <property type="entry name" value="ATPgrasp_N"/>
    <property type="match status" value="1"/>
</dbReference>
<feature type="domain" description="ATP-grasp" evidence="5">
    <location>
        <begin position="122"/>
        <end position="320"/>
    </location>
</feature>
<evidence type="ECO:0000256" key="2">
    <source>
        <dbReference type="ARBA" id="ARBA00022741"/>
    </source>
</evidence>
<dbReference type="AlphaFoldDB" id="A0A4R6KG99"/>
<dbReference type="InterPro" id="IPR041472">
    <property type="entry name" value="BL00235/CARNS1_N"/>
</dbReference>
<gene>
    <name evidence="6" type="ORF">EV643_105118</name>
</gene>
<dbReference type="InterPro" id="IPR052032">
    <property type="entry name" value="ATP-dep_AA_Ligase"/>
</dbReference>
<comment type="caution">
    <text evidence="6">The sequence shown here is derived from an EMBL/GenBank/DDBJ whole genome shotgun (WGS) entry which is preliminary data.</text>
</comment>
<proteinExistence type="predicted"/>
<dbReference type="Pfam" id="PF13535">
    <property type="entry name" value="ATP-grasp_4"/>
    <property type="match status" value="1"/>
</dbReference>
<dbReference type="PROSITE" id="PS50975">
    <property type="entry name" value="ATP_GRASP"/>
    <property type="match status" value="1"/>
</dbReference>
<evidence type="ECO:0000256" key="1">
    <source>
        <dbReference type="ARBA" id="ARBA00022598"/>
    </source>
</evidence>
<dbReference type="GO" id="GO:0016874">
    <property type="term" value="F:ligase activity"/>
    <property type="evidence" value="ECO:0007669"/>
    <property type="project" value="UniProtKB-KW"/>
</dbReference>
<dbReference type="PANTHER" id="PTHR43585">
    <property type="entry name" value="FUMIPYRROLE BIOSYNTHESIS PROTEIN C"/>
    <property type="match status" value="1"/>
</dbReference>
<dbReference type="PANTHER" id="PTHR43585:SF2">
    <property type="entry name" value="ATP-GRASP ENZYME FSQD"/>
    <property type="match status" value="1"/>
</dbReference>
<keyword evidence="1" id="KW-0436">Ligase</keyword>
<evidence type="ECO:0000313" key="7">
    <source>
        <dbReference type="Proteomes" id="UP000295388"/>
    </source>
</evidence>
<accession>A0A4R6KG99</accession>
<evidence type="ECO:0000256" key="3">
    <source>
        <dbReference type="ARBA" id="ARBA00022840"/>
    </source>
</evidence>
<dbReference type="RefSeq" id="WP_238165534.1">
    <property type="nucleotide sequence ID" value="NZ_SNWQ01000005.1"/>
</dbReference>
<protein>
    <submittedName>
        <fullName evidence="6">ATP-grasp domain-containing protein</fullName>
    </submittedName>
</protein>
<dbReference type="Proteomes" id="UP000295388">
    <property type="component" value="Unassembled WGS sequence"/>
</dbReference>
<dbReference type="SUPFAM" id="SSF56059">
    <property type="entry name" value="Glutathione synthetase ATP-binding domain-like"/>
    <property type="match status" value="1"/>
</dbReference>
<evidence type="ECO:0000256" key="4">
    <source>
        <dbReference type="PROSITE-ProRule" id="PRU00409"/>
    </source>
</evidence>
<evidence type="ECO:0000313" key="6">
    <source>
        <dbReference type="EMBL" id="TDO49890.1"/>
    </source>
</evidence>
<keyword evidence="2 4" id="KW-0547">Nucleotide-binding</keyword>
<keyword evidence="3 4" id="KW-0067">ATP-binding</keyword>
<evidence type="ECO:0000259" key="5">
    <source>
        <dbReference type="PROSITE" id="PS50975"/>
    </source>
</evidence>
<organism evidence="6 7">
    <name type="scientific">Kribbella caucasensis</name>
    <dbReference type="NCBI Taxonomy" id="2512215"/>
    <lineage>
        <taxon>Bacteria</taxon>
        <taxon>Bacillati</taxon>
        <taxon>Actinomycetota</taxon>
        <taxon>Actinomycetes</taxon>
        <taxon>Propionibacteriales</taxon>
        <taxon>Kribbellaceae</taxon>
        <taxon>Kribbella</taxon>
    </lineage>
</organism>
<reference evidence="6 7" key="1">
    <citation type="submission" date="2019-03" db="EMBL/GenBank/DDBJ databases">
        <title>Genomic Encyclopedia of Type Strains, Phase III (KMG-III): the genomes of soil and plant-associated and newly described type strains.</title>
        <authorList>
            <person name="Whitman W."/>
        </authorList>
    </citation>
    <scope>NUCLEOTIDE SEQUENCE [LARGE SCALE GENOMIC DNA]</scope>
    <source>
        <strain evidence="6 7">VKM Ac-2527</strain>
    </source>
</reference>
<sequence length="432" mass="46990">MNAVMNETTERPHLLVVATGMRLFREYILRSIAPQYRIHMFLHTEPTWEKDYIEAWTVLETTLDADVLVEAARKLHDEQPIDGVLCWDEARILQTAHVAQALGLPGGDVAMVNRCRDKHLTRTALAEHGVPQPESVLVDTVDEALVTADKLGYPVILKPRALAASLGVVKVNSAEELKDNWAFAHDTTVPEAPHYDVKVLVEEFADGYEISIDSAVYQGEVTPFCLARKEIGYPPYAEEVGHFVDAADPLLADEQLIRVLVEAHQAIAFTDGVTHTEIMMTADGPKLIEINARIGGDMIPYLGLKATGADPGLAAAAVACGRKPDVTPDRTLVGGVRFFYVDENDTVLESVEFDRTGLPETIDQLVPLMTAGQTTSPPPAGTLWGRIAYATVVAGSVDECRAGLDAAEKALHWSGAVKLPATDEKEPEEAGQ</sequence>
<dbReference type="SMART" id="SM01209">
    <property type="entry name" value="GARS_A"/>
    <property type="match status" value="1"/>
</dbReference>